<evidence type="ECO:0000313" key="3">
    <source>
        <dbReference type="Proteomes" id="UP000635565"/>
    </source>
</evidence>
<dbReference type="PANTHER" id="PTHR45737">
    <property type="entry name" value="VON WILLEBRAND FACTOR A DOMAIN-CONTAINING PROTEIN 5A"/>
    <property type="match status" value="1"/>
</dbReference>
<dbReference type="EMBL" id="BNJJ01000018">
    <property type="protein sequence ID" value="GHO87565.1"/>
    <property type="molecule type" value="Genomic_DNA"/>
</dbReference>
<gene>
    <name evidence="2" type="ORF">KSZ_55710</name>
</gene>
<evidence type="ECO:0000259" key="1">
    <source>
        <dbReference type="PROSITE" id="PS50234"/>
    </source>
</evidence>
<dbReference type="Proteomes" id="UP000635565">
    <property type="component" value="Unassembled WGS sequence"/>
</dbReference>
<protein>
    <submittedName>
        <fullName evidence="2">VWA domain-containing protein</fullName>
    </submittedName>
</protein>
<dbReference type="PROSITE" id="PS50234">
    <property type="entry name" value="VWFA"/>
    <property type="match status" value="1"/>
</dbReference>
<sequence length="420" mass="45975">MFTINAYHNPFLRVNQTSMQAVISLKVDEQLAVGPTPQALAIAMDRSGSMDGAKMSAAREGAIKTVQALDESMVFMVVTFNDSGNVLFGPALATPENKKQAVTALQRVRAANGTRMSAALNLIADKLQHEQSRALKILFLTDGRNEGETRTQLNKAVARCAEAHISISAWGVGTDWDAAELRHIADATHGSADIIPTPGQVEAAFTQTFRDMRKTAISNARLLLWTPNGVRITRIEQVYPSIVQLGLEPDASNPRQVVASLGSFAAGDQRDYLINLEMPAYPVGQQFMLMRPALRFQAGGMQALEEKSARSGWVFVQWTDNAAQAAQIEEHIAHYTNQEELSRSIKEGQEALAAGDSEKATRLLGRALEISERTNNERITRLLNDIVERDARGTIRLSQRADAVARKTLAINTGRTSKLK</sequence>
<keyword evidence="3" id="KW-1185">Reference proteome</keyword>
<reference evidence="2 3" key="1">
    <citation type="journal article" date="2021" name="Int. J. Syst. Evol. Microbiol.">
        <title>Reticulibacter mediterranei gen. nov., sp. nov., within the new family Reticulibacteraceae fam. nov., and Ktedonospora formicarum gen. nov., sp. nov., Ktedonobacter robiniae sp. nov., Dictyobacter formicarum sp. nov. and Dictyobacter arantiisoli sp. nov., belonging to the class Ktedonobacteria.</title>
        <authorList>
            <person name="Yabe S."/>
            <person name="Zheng Y."/>
            <person name="Wang C.M."/>
            <person name="Sakai Y."/>
            <person name="Abe K."/>
            <person name="Yokota A."/>
            <person name="Donadio S."/>
            <person name="Cavaletti L."/>
            <person name="Monciardini P."/>
        </authorList>
    </citation>
    <scope>NUCLEOTIDE SEQUENCE [LARGE SCALE GENOMIC DNA]</scope>
    <source>
        <strain evidence="2 3">SOSP1-9</strain>
    </source>
</reference>
<comment type="caution">
    <text evidence="2">The sequence shown here is derived from an EMBL/GenBank/DDBJ whole genome shotgun (WGS) entry which is preliminary data.</text>
</comment>
<dbReference type="Gene3D" id="3.40.50.410">
    <property type="entry name" value="von Willebrand factor, type A domain"/>
    <property type="match status" value="1"/>
</dbReference>
<dbReference type="SUPFAM" id="SSF53300">
    <property type="entry name" value="vWA-like"/>
    <property type="match status" value="1"/>
</dbReference>
<dbReference type="InterPro" id="IPR002035">
    <property type="entry name" value="VWF_A"/>
</dbReference>
<organism evidence="2 3">
    <name type="scientific">Dictyobacter formicarum</name>
    <dbReference type="NCBI Taxonomy" id="2778368"/>
    <lineage>
        <taxon>Bacteria</taxon>
        <taxon>Bacillati</taxon>
        <taxon>Chloroflexota</taxon>
        <taxon>Ktedonobacteria</taxon>
        <taxon>Ktedonobacterales</taxon>
        <taxon>Dictyobacteraceae</taxon>
        <taxon>Dictyobacter</taxon>
    </lineage>
</organism>
<dbReference type="Gene3D" id="2.60.40.3670">
    <property type="match status" value="1"/>
</dbReference>
<feature type="domain" description="VWFA" evidence="1">
    <location>
        <begin position="39"/>
        <end position="220"/>
    </location>
</feature>
<proteinExistence type="predicted"/>
<name>A0ABQ3VN95_9CHLR</name>
<dbReference type="SMART" id="SM00327">
    <property type="entry name" value="VWA"/>
    <property type="match status" value="1"/>
</dbReference>
<dbReference type="RefSeq" id="WP_201365126.1">
    <property type="nucleotide sequence ID" value="NZ_BNJJ01000018.1"/>
</dbReference>
<dbReference type="Pfam" id="PF00092">
    <property type="entry name" value="VWA"/>
    <property type="match status" value="1"/>
</dbReference>
<evidence type="ECO:0000313" key="2">
    <source>
        <dbReference type="EMBL" id="GHO87565.1"/>
    </source>
</evidence>
<accession>A0ABQ3VN95</accession>
<dbReference type="PANTHER" id="PTHR45737:SF6">
    <property type="entry name" value="VON WILLEBRAND FACTOR A DOMAIN-CONTAINING PROTEIN 5A"/>
    <property type="match status" value="1"/>
</dbReference>
<dbReference type="Gene3D" id="1.20.120.1690">
    <property type="match status" value="1"/>
</dbReference>
<dbReference type="InterPro" id="IPR036465">
    <property type="entry name" value="vWFA_dom_sf"/>
</dbReference>